<dbReference type="SUPFAM" id="SSF55821">
    <property type="entry name" value="YrdC/RibB"/>
    <property type="match status" value="1"/>
</dbReference>
<comment type="similarity">
    <text evidence="1">Belongs to the NodU/CmcH family.</text>
</comment>
<accession>A0A1A9BEZ6</accession>
<dbReference type="STRING" id="946078.GA0070622_4724"/>
<dbReference type="EMBL" id="FLRH01000004">
    <property type="protein sequence ID" value="SBT67661.1"/>
    <property type="molecule type" value="Genomic_DNA"/>
</dbReference>
<proteinExistence type="inferred from homology"/>
<dbReference type="AlphaFoldDB" id="A0A1A9BEZ6"/>
<dbReference type="InterPro" id="IPR051338">
    <property type="entry name" value="NodU/CmcH_Carbamoyltrnsfr"/>
</dbReference>
<dbReference type="Gene3D" id="3.30.420.40">
    <property type="match status" value="2"/>
</dbReference>
<dbReference type="InterPro" id="IPR003696">
    <property type="entry name" value="Carbtransf_dom"/>
</dbReference>
<dbReference type="InterPro" id="IPR043129">
    <property type="entry name" value="ATPase_NBD"/>
</dbReference>
<gene>
    <name evidence="4" type="ORF">GA0070622_4724</name>
</gene>
<keyword evidence="5" id="KW-1185">Reference proteome</keyword>
<evidence type="ECO:0000313" key="4">
    <source>
        <dbReference type="EMBL" id="SBT67661.1"/>
    </source>
</evidence>
<feature type="domain" description="Carbamoyltransferase C-terminal" evidence="3">
    <location>
        <begin position="390"/>
        <end position="557"/>
    </location>
</feature>
<dbReference type="Gene3D" id="3.90.870.20">
    <property type="entry name" value="Carbamoyltransferase, C-terminal domain"/>
    <property type="match status" value="1"/>
</dbReference>
<dbReference type="PANTHER" id="PTHR34847:SF1">
    <property type="entry name" value="NODULATION PROTEIN U"/>
    <property type="match status" value="1"/>
</dbReference>
<name>A0A1A9BEZ6_9ACTN</name>
<dbReference type="PANTHER" id="PTHR34847">
    <property type="entry name" value="NODULATION PROTEIN U"/>
    <property type="match status" value="1"/>
</dbReference>
<sequence length="565" mass="60719">MTFRLGADGRGRGPPMRVLGINAIFHDPAAALVVDGRVVAAAEEERFSRRKHGKRPVPFSAWELPELAAAWCLASANVDVDSLDAVAYSFDPGLCRDAADLGLADPWDWLRVDYARRAPQFLAAALPGLDPDKVRFVPHHVAHAASAGLAAPPAGDDTAVLVLDGRGEVASHLAGVYRDGRLTPLHSQQLPHSLGLLYEDLTRHLGFLHSSDEYKVMALASYGTPKHLDALREPVRATDDGGFRVEPVDWASLAKEVAPGTEPGEEHADLAASVQRRLEEVVLDLARWLHGASGGAGTLAMAGGVALNCVANARIAAEGPYRDVWVQPAAGDAGTALGAALHVAGELGDRSAPMTGADLGRGWSDEELEAELRRAALPYTRPASIAAEAARVLADNGIVAWYQGRSEYGPRALGHRSLLAHPGDRDTTRRMNDVKGREQFRPIAPMVRAERFADLFEGTYPSPYMLFVHRVKPAWRDRIPAVTHVDGTARVQTVHPETEPLVAELLAEFERRTGLPVVVNTSLNTAGRPMVDTPREAMELFGSAPVDLLALGPFAVHRRALGGAR</sequence>
<evidence type="ECO:0000313" key="5">
    <source>
        <dbReference type="Proteomes" id="UP000199558"/>
    </source>
</evidence>
<evidence type="ECO:0000259" key="3">
    <source>
        <dbReference type="Pfam" id="PF16861"/>
    </source>
</evidence>
<dbReference type="Pfam" id="PF16861">
    <property type="entry name" value="Carbam_trans_C"/>
    <property type="match status" value="1"/>
</dbReference>
<dbReference type="Pfam" id="PF02543">
    <property type="entry name" value="Carbam_trans_N"/>
    <property type="match status" value="2"/>
</dbReference>
<dbReference type="SUPFAM" id="SSF53067">
    <property type="entry name" value="Actin-like ATPase domain"/>
    <property type="match status" value="1"/>
</dbReference>
<reference evidence="5" key="1">
    <citation type="submission" date="2016-06" db="EMBL/GenBank/DDBJ databases">
        <authorList>
            <person name="Varghese N."/>
            <person name="Submissions Spin"/>
        </authorList>
    </citation>
    <scope>NUCLEOTIDE SEQUENCE [LARGE SCALE GENOMIC DNA]</scope>
    <source>
        <strain evidence="5">DSM 45794</strain>
    </source>
</reference>
<feature type="domain" description="Carbamoyltransferase" evidence="2">
    <location>
        <begin position="17"/>
        <end position="86"/>
    </location>
</feature>
<dbReference type="CDD" id="cd24098">
    <property type="entry name" value="ASKHA_NBD_TobZ_N"/>
    <property type="match status" value="1"/>
</dbReference>
<keyword evidence="4" id="KW-0808">Transferase</keyword>
<feature type="domain" description="Carbamoyltransferase" evidence="2">
    <location>
        <begin position="131"/>
        <end position="341"/>
    </location>
</feature>
<organism evidence="4 5">
    <name type="scientific">Micromonospora sediminicola</name>
    <dbReference type="NCBI Taxonomy" id="946078"/>
    <lineage>
        <taxon>Bacteria</taxon>
        <taxon>Bacillati</taxon>
        <taxon>Actinomycetota</taxon>
        <taxon>Actinomycetes</taxon>
        <taxon>Micromonosporales</taxon>
        <taxon>Micromonosporaceae</taxon>
        <taxon>Micromonospora</taxon>
    </lineage>
</organism>
<dbReference type="GO" id="GO:0016740">
    <property type="term" value="F:transferase activity"/>
    <property type="evidence" value="ECO:0007669"/>
    <property type="project" value="UniProtKB-KW"/>
</dbReference>
<evidence type="ECO:0000256" key="1">
    <source>
        <dbReference type="ARBA" id="ARBA00006129"/>
    </source>
</evidence>
<dbReference type="InterPro" id="IPR017945">
    <property type="entry name" value="DHBP_synth_RibB-like_a/b_dom"/>
</dbReference>
<dbReference type="InterPro" id="IPR038152">
    <property type="entry name" value="Carbam_trans_C_sf"/>
</dbReference>
<protein>
    <submittedName>
        <fullName evidence="4">Carbamoyltransferase</fullName>
    </submittedName>
</protein>
<dbReference type="Proteomes" id="UP000199558">
    <property type="component" value="Unassembled WGS sequence"/>
</dbReference>
<evidence type="ECO:0000259" key="2">
    <source>
        <dbReference type="Pfam" id="PF02543"/>
    </source>
</evidence>
<dbReference type="InterPro" id="IPR031730">
    <property type="entry name" value="Carbam_trans_C"/>
</dbReference>